<gene>
    <name evidence="2" type="ORF">Cylst_1988</name>
</gene>
<evidence type="ECO:0000313" key="2">
    <source>
        <dbReference type="EMBL" id="AFZ24233.1"/>
    </source>
</evidence>
<dbReference type="KEGG" id="csg:Cylst_1988"/>
<dbReference type="EMBL" id="CP003642">
    <property type="protein sequence ID" value="AFZ24233.1"/>
    <property type="molecule type" value="Genomic_DNA"/>
</dbReference>
<reference evidence="2 3" key="1">
    <citation type="submission" date="2012-06" db="EMBL/GenBank/DDBJ databases">
        <title>Finished chromosome of genome of Cylindrospermum stagnale PCC 7417.</title>
        <authorList>
            <consortium name="US DOE Joint Genome Institute"/>
            <person name="Gugger M."/>
            <person name="Coursin T."/>
            <person name="Rippka R."/>
            <person name="Tandeau De Marsac N."/>
            <person name="Huntemann M."/>
            <person name="Wei C.-L."/>
            <person name="Han J."/>
            <person name="Detter J.C."/>
            <person name="Han C."/>
            <person name="Tapia R."/>
            <person name="Chen A."/>
            <person name="Kyrpides N."/>
            <person name="Mavromatis K."/>
            <person name="Markowitz V."/>
            <person name="Szeto E."/>
            <person name="Ivanova N."/>
            <person name="Pagani I."/>
            <person name="Pati A."/>
            <person name="Goodwin L."/>
            <person name="Nordberg H.P."/>
            <person name="Cantor M.N."/>
            <person name="Hua S.X."/>
            <person name="Woyke T."/>
            <person name="Kerfeld C.A."/>
        </authorList>
    </citation>
    <scope>NUCLEOTIDE SEQUENCE [LARGE SCALE GENOMIC DNA]</scope>
    <source>
        <strain evidence="2 3">PCC 7417</strain>
    </source>
</reference>
<protein>
    <recommendedName>
        <fullName evidence="4">Heparinase II/III-like protein</fullName>
    </recommendedName>
</protein>
<proteinExistence type="predicted"/>
<dbReference type="eggNOG" id="ENOG502Z86Y">
    <property type="taxonomic scope" value="Bacteria"/>
</dbReference>
<keyword evidence="1" id="KW-0732">Signal</keyword>
<evidence type="ECO:0000256" key="1">
    <source>
        <dbReference type="SAM" id="SignalP"/>
    </source>
</evidence>
<dbReference type="HOGENOM" id="CLU_473864_0_0_3"/>
<dbReference type="STRING" id="56107.Cylst_1988"/>
<organism evidence="2 3">
    <name type="scientific">Cylindrospermum stagnale PCC 7417</name>
    <dbReference type="NCBI Taxonomy" id="56107"/>
    <lineage>
        <taxon>Bacteria</taxon>
        <taxon>Bacillati</taxon>
        <taxon>Cyanobacteriota</taxon>
        <taxon>Cyanophyceae</taxon>
        <taxon>Nostocales</taxon>
        <taxon>Nostocaceae</taxon>
        <taxon>Cylindrospermum</taxon>
    </lineage>
</organism>
<dbReference type="Proteomes" id="UP000010475">
    <property type="component" value="Chromosome"/>
</dbReference>
<dbReference type="RefSeq" id="WP_015207488.1">
    <property type="nucleotide sequence ID" value="NC_019757.1"/>
</dbReference>
<name>K9WVK3_9NOST</name>
<feature type="signal peptide" evidence="1">
    <location>
        <begin position="1"/>
        <end position="19"/>
    </location>
</feature>
<evidence type="ECO:0008006" key="4">
    <source>
        <dbReference type="Google" id="ProtNLM"/>
    </source>
</evidence>
<feature type="chain" id="PRO_5003938087" description="Heparinase II/III-like protein" evidence="1">
    <location>
        <begin position="20"/>
        <end position="588"/>
    </location>
</feature>
<accession>K9WVK3</accession>
<evidence type="ECO:0000313" key="3">
    <source>
        <dbReference type="Proteomes" id="UP000010475"/>
    </source>
</evidence>
<keyword evidence="3" id="KW-1185">Reference proteome</keyword>
<dbReference type="PATRIC" id="fig|56107.3.peg.2206"/>
<sequence>MKRFLILLTLLLSQETVLAWSPQLEAEFQQRSKEHLEKFPTGKYGSTAYEYEKQSYPRAMIDFLRGNQGDALSEVSAAFANSVPEAIAFLESEDKQAELHSHTLGIDFYSGFTLKGQVRKYFGFGQFLSPGYKSRMREAMRLFTKVDPLTQHFDQPRKFWENSTDNCDTWVDCRDTDNLKAMREVTVYLLAEETRNERTRQIYKDRIYQKVRSLYQTGQGEWDSETYLGHGLTTYVNLYDYAKDPEVKQLAKSALDWFTTTGALKYWRGGFGGPSKRDYGKGNCVWCSGASQALGLYFGDSPVKDASQNPDLVHLIMSSYRPPAAAVALARKEFTKPLELLNSKPDYLNWKEDKPPAFHETMYFTNSYQLGTLAEGSAVDWSGFKMMAYNSRRGVDYFIPSSSKPHSIAQYQNLAVWLGTGDVQFFLPKSAVVEILRGKLFIKLEKTYLAIAPINLKFGNFTPAPNYPDDLVLSTIKGEGIAGFALEVGEGNYDNFKLTTLVNSQLKTNGEVAEYVSLKNRVKLQYTGATPKVWRDGRYVDWNLYRDVYRADYTNLNRATIYQGYKSGKLKVIVNGVKSQFGVFDRQH</sequence>
<dbReference type="AlphaFoldDB" id="K9WVK3"/>